<keyword evidence="1" id="KW-0346">Stress response</keyword>
<keyword evidence="6" id="KW-0732">Signal</keyword>
<feature type="chain" id="PRO_5018314867" evidence="6">
    <location>
        <begin position="17"/>
        <end position="473"/>
    </location>
</feature>
<dbReference type="STRING" id="4540.A0A3L6QXF7"/>
<dbReference type="InterPro" id="IPR000232">
    <property type="entry name" value="HSF_DNA-bd"/>
</dbReference>
<keyword evidence="5" id="KW-0812">Transmembrane</keyword>
<dbReference type="PANTHER" id="PTHR10015:SF426">
    <property type="entry name" value="HEAT STRESS TRANSCRIPTION FACTOR A-4B"/>
    <property type="match status" value="1"/>
</dbReference>
<dbReference type="PANTHER" id="PTHR10015">
    <property type="entry name" value="HEAT SHOCK TRANSCRIPTION FACTOR"/>
    <property type="match status" value="1"/>
</dbReference>
<evidence type="ECO:0000256" key="2">
    <source>
        <dbReference type="ARBA" id="ARBA00023125"/>
    </source>
</evidence>
<name>A0A3L6QXF7_PANMI</name>
<comment type="caution">
    <text evidence="8">The sequence shown here is derived from an EMBL/GenBank/DDBJ whole genome shotgun (WGS) entry which is preliminary data.</text>
</comment>
<feature type="domain" description="HSF-type DNA-binding" evidence="7">
    <location>
        <begin position="63"/>
        <end position="127"/>
    </location>
</feature>
<dbReference type="GO" id="GO:0005634">
    <property type="term" value="C:nucleus"/>
    <property type="evidence" value="ECO:0007669"/>
    <property type="project" value="TreeGrafter"/>
</dbReference>
<feature type="coiled-coil region" evidence="3">
    <location>
        <begin position="141"/>
        <end position="203"/>
    </location>
</feature>
<dbReference type="AlphaFoldDB" id="A0A3L6QXF7"/>
<dbReference type="PROSITE" id="PS51257">
    <property type="entry name" value="PROKAR_LIPOPROTEIN"/>
    <property type="match status" value="1"/>
</dbReference>
<organism evidence="8 9">
    <name type="scientific">Panicum miliaceum</name>
    <name type="common">Proso millet</name>
    <name type="synonym">Broomcorn millet</name>
    <dbReference type="NCBI Taxonomy" id="4540"/>
    <lineage>
        <taxon>Eukaryota</taxon>
        <taxon>Viridiplantae</taxon>
        <taxon>Streptophyta</taxon>
        <taxon>Embryophyta</taxon>
        <taxon>Tracheophyta</taxon>
        <taxon>Spermatophyta</taxon>
        <taxon>Magnoliopsida</taxon>
        <taxon>Liliopsida</taxon>
        <taxon>Poales</taxon>
        <taxon>Poaceae</taxon>
        <taxon>PACMAD clade</taxon>
        <taxon>Panicoideae</taxon>
        <taxon>Panicodae</taxon>
        <taxon>Paniceae</taxon>
        <taxon>Panicinae</taxon>
        <taxon>Panicum</taxon>
        <taxon>Panicum sect. Panicum</taxon>
    </lineage>
</organism>
<keyword evidence="5" id="KW-1133">Transmembrane helix</keyword>
<evidence type="ECO:0000256" key="4">
    <source>
        <dbReference type="SAM" id="MobiDB-lite"/>
    </source>
</evidence>
<evidence type="ECO:0000256" key="5">
    <source>
        <dbReference type="SAM" id="Phobius"/>
    </source>
</evidence>
<accession>A0A3L6QXF7</accession>
<evidence type="ECO:0000259" key="7">
    <source>
        <dbReference type="SMART" id="SM00415"/>
    </source>
</evidence>
<evidence type="ECO:0000313" key="9">
    <source>
        <dbReference type="Proteomes" id="UP000275267"/>
    </source>
</evidence>
<keyword evidence="9" id="KW-1185">Reference proteome</keyword>
<reference evidence="9" key="1">
    <citation type="journal article" date="2019" name="Nat. Commun.">
        <title>The genome of broomcorn millet.</title>
        <authorList>
            <person name="Zou C."/>
            <person name="Miki D."/>
            <person name="Li D."/>
            <person name="Tang Q."/>
            <person name="Xiao L."/>
            <person name="Rajput S."/>
            <person name="Deng P."/>
            <person name="Jia W."/>
            <person name="Huang R."/>
            <person name="Zhang M."/>
            <person name="Sun Y."/>
            <person name="Hu J."/>
            <person name="Fu X."/>
            <person name="Schnable P.S."/>
            <person name="Li F."/>
            <person name="Zhang H."/>
            <person name="Feng B."/>
            <person name="Zhu X."/>
            <person name="Liu R."/>
            <person name="Schnable J.C."/>
            <person name="Zhu J.-K."/>
            <person name="Zhang H."/>
        </authorList>
    </citation>
    <scope>NUCLEOTIDE SEQUENCE [LARGE SCALE GENOMIC DNA]</scope>
</reference>
<dbReference type="GO" id="GO:0003700">
    <property type="term" value="F:DNA-binding transcription factor activity"/>
    <property type="evidence" value="ECO:0007669"/>
    <property type="project" value="InterPro"/>
</dbReference>
<feature type="transmembrane region" description="Helical" evidence="5">
    <location>
        <begin position="49"/>
        <end position="67"/>
    </location>
</feature>
<keyword evidence="5" id="KW-0472">Membrane</keyword>
<feature type="compositionally biased region" description="Basic and acidic residues" evidence="4">
    <location>
        <begin position="428"/>
        <end position="454"/>
    </location>
</feature>
<keyword evidence="3" id="KW-0175">Coiled coil</keyword>
<protein>
    <submittedName>
        <fullName evidence="8">Heat stress transcription factor A-4b-like</fullName>
    </submittedName>
</protein>
<dbReference type="SMART" id="SM00415">
    <property type="entry name" value="HSF"/>
    <property type="match status" value="1"/>
</dbReference>
<dbReference type="GO" id="GO:0000978">
    <property type="term" value="F:RNA polymerase II cis-regulatory region sequence-specific DNA binding"/>
    <property type="evidence" value="ECO:0007669"/>
    <property type="project" value="TreeGrafter"/>
</dbReference>
<gene>
    <name evidence="8" type="ORF">C2845_PM08G25510</name>
</gene>
<sequence>MRGGVLLSAMIVCACAGILQFGAKSYELSQSKCLGYRHRPNGLVSCYSIAYWCFALGLIPCALLVVVDNQLAWWDAFFLLDLTEFEGRLTNDPLATGFRKIDPEQWEFANEDFIRGQRHRLKNIHRRKPIFSHSSHNQASAPLADNERREYEEEIEKLKCENADLISELEKNAEKKLDMERRMQELENKLIFLEDRQKNLIAYVRDIVRAPGFRSSFVQQPDHHRKKRRLPIPVSLHQDANTEGNQIVHGGLTNPPVCRESFDKMESSLNILENFFREASEAFDISYDDGVPGPSSAIVITELHSSGESDPRVPSPPSRMHTSSAGAGDSLSRMHTSSAGAGDSLSSHDVTESTSCAESPPLPQMQSCTDSRTKVSEIDVNLEPAITETGPSRDQPAEDHPSLATGANDGFWEQFLTEQPGSNAHQEVQSERRDGDSKDDQTRTGDRENLWWGKKNVEQMTEKLGHLTSAEKT</sequence>
<feature type="region of interest" description="Disordered" evidence="4">
    <location>
        <begin position="304"/>
        <end position="454"/>
    </location>
</feature>
<evidence type="ECO:0000313" key="8">
    <source>
        <dbReference type="EMBL" id="RLM91899.1"/>
    </source>
</evidence>
<dbReference type="OrthoDB" id="60033at2759"/>
<evidence type="ECO:0000256" key="3">
    <source>
        <dbReference type="SAM" id="Coils"/>
    </source>
</evidence>
<feature type="signal peptide" evidence="6">
    <location>
        <begin position="1"/>
        <end position="16"/>
    </location>
</feature>
<evidence type="ECO:0000256" key="6">
    <source>
        <dbReference type="SAM" id="SignalP"/>
    </source>
</evidence>
<proteinExistence type="predicted"/>
<dbReference type="GO" id="GO:0006357">
    <property type="term" value="P:regulation of transcription by RNA polymerase II"/>
    <property type="evidence" value="ECO:0007669"/>
    <property type="project" value="TreeGrafter"/>
</dbReference>
<feature type="compositionally biased region" description="Polar residues" evidence="4">
    <location>
        <begin position="333"/>
        <end position="357"/>
    </location>
</feature>
<dbReference type="EMBL" id="PQIB02000010">
    <property type="protein sequence ID" value="RLM91899.1"/>
    <property type="molecule type" value="Genomic_DNA"/>
</dbReference>
<keyword evidence="2" id="KW-0238">DNA-binding</keyword>
<evidence type="ECO:0000256" key="1">
    <source>
        <dbReference type="ARBA" id="ARBA00023016"/>
    </source>
</evidence>
<dbReference type="Proteomes" id="UP000275267">
    <property type="component" value="Unassembled WGS sequence"/>
</dbReference>
<feature type="compositionally biased region" description="Polar residues" evidence="4">
    <location>
        <begin position="416"/>
        <end position="427"/>
    </location>
</feature>
<dbReference type="GO" id="GO:0034605">
    <property type="term" value="P:cellular response to heat"/>
    <property type="evidence" value="ECO:0007669"/>
    <property type="project" value="TreeGrafter"/>
</dbReference>